<dbReference type="EMBL" id="JAOXLN010000036">
    <property type="protein sequence ID" value="MDZ5088618.1"/>
    <property type="molecule type" value="Genomic_DNA"/>
</dbReference>
<accession>A0ACC6MP53</accession>
<evidence type="ECO:0000313" key="1">
    <source>
        <dbReference type="EMBL" id="MDZ5088618.1"/>
    </source>
</evidence>
<organism evidence="1 2">
    <name type="scientific">Mycolicibacterium parafortuitum</name>
    <name type="common">Mycobacterium parafortuitum</name>
    <dbReference type="NCBI Taxonomy" id="39692"/>
    <lineage>
        <taxon>Bacteria</taxon>
        <taxon>Bacillati</taxon>
        <taxon>Actinomycetota</taxon>
        <taxon>Actinomycetes</taxon>
        <taxon>Mycobacteriales</taxon>
        <taxon>Mycobacteriaceae</taxon>
        <taxon>Mycolicibacterium</taxon>
    </lineage>
</organism>
<comment type="caution">
    <text evidence="1">The sequence shown here is derived from an EMBL/GenBank/DDBJ whole genome shotgun (WGS) entry which is preliminary data.</text>
</comment>
<reference evidence="1 2" key="1">
    <citation type="journal article" date="2021" name="Chemosphere">
        <title>Bioballs carrying a syntrophic Rhodococcus and Mycolicibacterium consortium for simultaneous sorption and biodegradation of fuel oil in contaminated freshwater.</title>
        <authorList>
            <person name="Naloka K."/>
            <person name="Polrit D."/>
            <person name="Muangchinda C."/>
            <person name="Thoetkiattikul H."/>
            <person name="Pinyakong O."/>
        </authorList>
    </citation>
    <scope>NUCLEOTIDE SEQUENCE [LARGE SCALE GENOMIC DNA]</scope>
    <source>
        <strain evidence="1 2">J101</strain>
    </source>
</reference>
<evidence type="ECO:0000313" key="2">
    <source>
        <dbReference type="Proteomes" id="UP001289645"/>
    </source>
</evidence>
<proteinExistence type="predicted"/>
<keyword evidence="2" id="KW-1185">Reference proteome</keyword>
<gene>
    <name evidence="1" type="ORF">OHX15_24760</name>
</gene>
<sequence>MFGPPLPELVVAVTAVRRGSLSLAVGDSLGGSSYDLLILVVLDAVYRDGTISSAVGPAEMAWVLLSIVLVSTLILGLPRRQKHGVGNVGFETVLMLAVYAGGVGAITLS</sequence>
<protein>
    <submittedName>
        <fullName evidence="1">Uncharacterized protein</fullName>
    </submittedName>
</protein>
<dbReference type="Proteomes" id="UP001289645">
    <property type="component" value="Unassembled WGS sequence"/>
</dbReference>
<name>A0ACC6MP53_MYCPF</name>